<name>A0ABS5HTR7_9RHOB</name>
<protein>
    <submittedName>
        <fullName evidence="2">Uncharacterized protein</fullName>
    </submittedName>
</protein>
<dbReference type="EMBL" id="JADMKU010000014">
    <property type="protein sequence ID" value="MBR9652350.1"/>
    <property type="molecule type" value="Genomic_DNA"/>
</dbReference>
<sequence length="99" mass="10518">MKLVIATAAFALTAASAAFAGQDYTAETVMTRSVPAAFHEADRDRGLYSGDTLSVTVGQKDTLAASGYLFTRDEGQYRGETVPVHVFGSLANLENVSLR</sequence>
<organism evidence="2 3">
    <name type="scientific">Thalassovita aquimarina</name>
    <dbReference type="NCBI Taxonomy" id="2785917"/>
    <lineage>
        <taxon>Bacteria</taxon>
        <taxon>Pseudomonadati</taxon>
        <taxon>Pseudomonadota</taxon>
        <taxon>Alphaproteobacteria</taxon>
        <taxon>Rhodobacterales</taxon>
        <taxon>Roseobacteraceae</taxon>
        <taxon>Thalassovita</taxon>
    </lineage>
</organism>
<accession>A0ABS5HTR7</accession>
<gene>
    <name evidence="2" type="ORF">IT775_14620</name>
</gene>
<proteinExistence type="predicted"/>
<comment type="caution">
    <text evidence="2">The sequence shown here is derived from an EMBL/GenBank/DDBJ whole genome shotgun (WGS) entry which is preliminary data.</text>
</comment>
<feature type="chain" id="PRO_5046150247" evidence="1">
    <location>
        <begin position="21"/>
        <end position="99"/>
    </location>
</feature>
<feature type="signal peptide" evidence="1">
    <location>
        <begin position="1"/>
        <end position="20"/>
    </location>
</feature>
<dbReference type="Proteomes" id="UP001195941">
    <property type="component" value="Unassembled WGS sequence"/>
</dbReference>
<keyword evidence="1" id="KW-0732">Signal</keyword>
<reference evidence="2 3" key="1">
    <citation type="journal article" date="2021" name="Arch. Microbiol.">
        <title>Thalassobius aquimarinus sp. nov., isolated from the Sea of Japan seashore.</title>
        <authorList>
            <person name="Kurilenko V.V."/>
            <person name="Romanenko L.A."/>
            <person name="Chernysheva N.Y."/>
            <person name="Velansky P.V."/>
            <person name="Tekutyeva L.A."/>
            <person name="Isaeva M.P."/>
            <person name="Mikhailov V.V."/>
        </authorList>
    </citation>
    <scope>NUCLEOTIDE SEQUENCE [LARGE SCALE GENOMIC DNA]</scope>
    <source>
        <strain evidence="2 3">KMM 8518</strain>
    </source>
</reference>
<evidence type="ECO:0000313" key="2">
    <source>
        <dbReference type="EMBL" id="MBR9652350.1"/>
    </source>
</evidence>
<evidence type="ECO:0000256" key="1">
    <source>
        <dbReference type="SAM" id="SignalP"/>
    </source>
</evidence>
<evidence type="ECO:0000313" key="3">
    <source>
        <dbReference type="Proteomes" id="UP001195941"/>
    </source>
</evidence>
<keyword evidence="3" id="KW-1185">Reference proteome</keyword>
<dbReference type="RefSeq" id="WP_212701867.1">
    <property type="nucleotide sequence ID" value="NZ_JADMKU010000014.1"/>
</dbReference>